<accession>A0A6C0T530</accession>
<sequence length="65" mass="6984">MDIAESGSGSGSRQVLLVDSHENGIRLAKLDDLEKEYDEGMANLSKMLPFTDEVGIEKPLGAGFT</sequence>
<evidence type="ECO:0000313" key="5">
    <source>
        <dbReference type="EMBL" id="QIA97939.1"/>
    </source>
</evidence>
<evidence type="ECO:0000313" key="3">
    <source>
        <dbReference type="EMBL" id="QIA97936.1"/>
    </source>
</evidence>
<evidence type="ECO:0000313" key="1">
    <source>
        <dbReference type="EMBL" id="QIA97934.1"/>
    </source>
</evidence>
<dbReference type="EMBL" id="MT025716">
    <property type="protein sequence ID" value="QIA97936.1"/>
    <property type="molecule type" value="Genomic_DNA"/>
</dbReference>
<evidence type="ECO:0000313" key="2">
    <source>
        <dbReference type="EMBL" id="QIA97935.1"/>
    </source>
</evidence>
<dbReference type="EMBL" id="MT025716">
    <property type="protein sequence ID" value="QIA97935.1"/>
    <property type="molecule type" value="Genomic_DNA"/>
</dbReference>
<organism evidence="3">
    <name type="scientific">Amaranthus palmeri</name>
    <name type="common">Palmer's pigweed</name>
    <dbReference type="NCBI Taxonomy" id="107608"/>
    <lineage>
        <taxon>Eukaryota</taxon>
        <taxon>Viridiplantae</taxon>
        <taxon>Streptophyta</taxon>
        <taxon>Embryophyta</taxon>
        <taxon>Tracheophyta</taxon>
        <taxon>Spermatophyta</taxon>
        <taxon>Magnoliopsida</taxon>
        <taxon>eudicotyledons</taxon>
        <taxon>Gunneridae</taxon>
        <taxon>Pentapetalae</taxon>
        <taxon>Caryophyllales</taxon>
        <taxon>Amaranthaceae</taxon>
        <taxon>Amaranthus</taxon>
    </lineage>
</organism>
<dbReference type="EMBL" id="MT025716">
    <property type="protein sequence ID" value="QIA97937.1"/>
    <property type="molecule type" value="Genomic_DNA"/>
</dbReference>
<gene>
    <name evidence="1" type="ORF">AP_R.00g000320-v1.0.a3</name>
    <name evidence="2" type="ORF">AP_R.00g000330-v1.0.a3</name>
    <name evidence="3" type="ORF">AP_R.00g000340-v1.0.a3</name>
    <name evidence="4" type="ORF">AP_R.00g000350-v1.0.a3</name>
    <name evidence="5" type="ORF">AP_R.00g000380-v1.0.a3</name>
</gene>
<proteinExistence type="predicted"/>
<name>A0A6C0T530_AMAPA</name>
<dbReference type="EMBL" id="MT025716">
    <property type="protein sequence ID" value="QIA97934.1"/>
    <property type="molecule type" value="Genomic_DNA"/>
</dbReference>
<evidence type="ECO:0000313" key="4">
    <source>
        <dbReference type="EMBL" id="QIA97937.1"/>
    </source>
</evidence>
<dbReference type="AlphaFoldDB" id="A0A6C0T530"/>
<dbReference type="EMBL" id="MT025716">
    <property type="protein sequence ID" value="QIA97939.1"/>
    <property type="molecule type" value="Genomic_DNA"/>
</dbReference>
<reference evidence="3" key="1">
    <citation type="submission" date="2020-02" db="EMBL/GenBank/DDBJ databases">
        <title>The eccDNA Replicon: A heritable, self-replicating, extra-nuclear vehicle that enables gene amplification and rapid adaptive evolution in Amaranthus palmeri.</title>
        <authorList>
            <person name="Saski C.A."/>
            <person name="Molin W.T."/>
        </authorList>
    </citation>
    <scope>NUCLEOTIDE SEQUENCE</scope>
</reference>
<protein>
    <submittedName>
        <fullName evidence="3">Uncharacterized protein</fullName>
    </submittedName>
</protein>